<comment type="caution">
    <text evidence="6">The sequence shown here is derived from an EMBL/GenBank/DDBJ whole genome shotgun (WGS) entry which is preliminary data.</text>
</comment>
<dbReference type="InterPro" id="IPR036390">
    <property type="entry name" value="WH_DNA-bd_sf"/>
</dbReference>
<protein>
    <submittedName>
        <fullName evidence="6">LysR family transcriptional regulator</fullName>
    </submittedName>
</protein>
<dbReference type="SUPFAM" id="SSF53850">
    <property type="entry name" value="Periplasmic binding protein-like II"/>
    <property type="match status" value="1"/>
</dbReference>
<keyword evidence="7" id="KW-1185">Reference proteome</keyword>
<dbReference type="InterPro" id="IPR050950">
    <property type="entry name" value="HTH-type_LysR_regulators"/>
</dbReference>
<evidence type="ECO:0000256" key="2">
    <source>
        <dbReference type="ARBA" id="ARBA00023015"/>
    </source>
</evidence>
<dbReference type="PANTHER" id="PTHR30419:SF30">
    <property type="entry name" value="LYSR FAMILY TRANSCRIPTIONAL REGULATOR"/>
    <property type="match status" value="1"/>
</dbReference>
<dbReference type="Pfam" id="PF03466">
    <property type="entry name" value="LysR_substrate"/>
    <property type="match status" value="1"/>
</dbReference>
<reference evidence="7" key="1">
    <citation type="journal article" date="2019" name="Int. J. Syst. Evol. Microbiol.">
        <title>The Global Catalogue of Microorganisms (GCM) 10K type strain sequencing project: providing services to taxonomists for standard genome sequencing and annotation.</title>
        <authorList>
            <consortium name="The Broad Institute Genomics Platform"/>
            <consortium name="The Broad Institute Genome Sequencing Center for Infectious Disease"/>
            <person name="Wu L."/>
            <person name="Ma J."/>
        </authorList>
    </citation>
    <scope>NUCLEOTIDE SEQUENCE [LARGE SCALE GENOMIC DNA]</scope>
    <source>
        <strain evidence="7">KACC 12508</strain>
    </source>
</reference>
<keyword evidence="3" id="KW-0238">DNA-binding</keyword>
<evidence type="ECO:0000256" key="1">
    <source>
        <dbReference type="ARBA" id="ARBA00009437"/>
    </source>
</evidence>
<evidence type="ECO:0000313" key="7">
    <source>
        <dbReference type="Proteomes" id="UP001596542"/>
    </source>
</evidence>
<dbReference type="Pfam" id="PF00126">
    <property type="entry name" value="HTH_1"/>
    <property type="match status" value="1"/>
</dbReference>
<dbReference type="Gene3D" id="3.40.190.290">
    <property type="match status" value="1"/>
</dbReference>
<dbReference type="CDD" id="cd08440">
    <property type="entry name" value="PBP2_LTTR_like_4"/>
    <property type="match status" value="1"/>
</dbReference>
<gene>
    <name evidence="6" type="ORF">ACFQPC_01270</name>
</gene>
<dbReference type="EMBL" id="JBHTBU010000001">
    <property type="protein sequence ID" value="MFC7286654.1"/>
    <property type="molecule type" value="Genomic_DNA"/>
</dbReference>
<dbReference type="RefSeq" id="WP_382269842.1">
    <property type="nucleotide sequence ID" value="NZ_JBHTBU010000001.1"/>
</dbReference>
<keyword evidence="4" id="KW-0804">Transcription</keyword>
<dbReference type="InterPro" id="IPR000847">
    <property type="entry name" value="LysR_HTH_N"/>
</dbReference>
<dbReference type="SUPFAM" id="SSF46785">
    <property type="entry name" value="Winged helix' DNA-binding domain"/>
    <property type="match status" value="1"/>
</dbReference>
<proteinExistence type="inferred from homology"/>
<dbReference type="PROSITE" id="PS50931">
    <property type="entry name" value="HTH_LYSR"/>
    <property type="match status" value="1"/>
</dbReference>
<keyword evidence="2" id="KW-0805">Transcription regulation</keyword>
<feature type="domain" description="HTH lysR-type" evidence="5">
    <location>
        <begin position="3"/>
        <end position="60"/>
    </location>
</feature>
<organism evidence="6 7">
    <name type="scientific">Herminiimonas glaciei</name>
    <dbReference type="NCBI Taxonomy" id="523788"/>
    <lineage>
        <taxon>Bacteria</taxon>
        <taxon>Pseudomonadati</taxon>
        <taxon>Pseudomonadota</taxon>
        <taxon>Betaproteobacteria</taxon>
        <taxon>Burkholderiales</taxon>
        <taxon>Oxalobacteraceae</taxon>
        <taxon>Herminiimonas</taxon>
    </lineage>
</organism>
<evidence type="ECO:0000256" key="4">
    <source>
        <dbReference type="ARBA" id="ARBA00023163"/>
    </source>
</evidence>
<dbReference type="InterPro" id="IPR005119">
    <property type="entry name" value="LysR_subst-bd"/>
</dbReference>
<name>A0ABW2I6Q0_9BURK</name>
<evidence type="ECO:0000259" key="5">
    <source>
        <dbReference type="PROSITE" id="PS50931"/>
    </source>
</evidence>
<accession>A0ABW2I6Q0</accession>
<dbReference type="PANTHER" id="PTHR30419">
    <property type="entry name" value="HTH-TYPE TRANSCRIPTIONAL REGULATOR YBHD"/>
    <property type="match status" value="1"/>
</dbReference>
<dbReference type="Proteomes" id="UP001596542">
    <property type="component" value="Unassembled WGS sequence"/>
</dbReference>
<dbReference type="PRINTS" id="PR00039">
    <property type="entry name" value="HTHLYSR"/>
</dbReference>
<evidence type="ECO:0000256" key="3">
    <source>
        <dbReference type="ARBA" id="ARBA00023125"/>
    </source>
</evidence>
<evidence type="ECO:0000313" key="6">
    <source>
        <dbReference type="EMBL" id="MFC7286654.1"/>
    </source>
</evidence>
<dbReference type="InterPro" id="IPR036388">
    <property type="entry name" value="WH-like_DNA-bd_sf"/>
</dbReference>
<dbReference type="Gene3D" id="1.10.10.10">
    <property type="entry name" value="Winged helix-like DNA-binding domain superfamily/Winged helix DNA-binding domain"/>
    <property type="match status" value="1"/>
</dbReference>
<sequence>MNLTLRQLRAFVAVAELSQFTLAAERLHITQSALSMLIRELEKELELKLFDRHTRMVRLTEHGEEFLLTARRVLNELEVAVMQSRESVNYKRGRVAVACSTVLAVTLLTPFMREFAQRHPGIKLILRDVAEESIKKRLLNGDVDFSVGTQLNPESEISELPIFSDHFVLLMPKGHPLTKQTRIPLQAISQYPVIAMAPSSSIRAVLEAHLKKLDITLNIAYEASFPSTIIAMVRNGMGITILPANAHQLTSTQGIVVRNFGKSNFIRTVCTFQLRNRSLSPAAELFHTELLEYVVRHRSKLTALP</sequence>
<comment type="similarity">
    <text evidence="1">Belongs to the LysR transcriptional regulatory family.</text>
</comment>